<gene>
    <name evidence="9" type="ORF">ENR64_24550</name>
</gene>
<accession>A0A7C3KHC4</accession>
<reference evidence="9" key="1">
    <citation type="journal article" date="2020" name="mSystems">
        <title>Genome- and Community-Level Interaction Insights into Carbon Utilization and Element Cycling Functions of Hydrothermarchaeota in Hydrothermal Sediment.</title>
        <authorList>
            <person name="Zhou Z."/>
            <person name="Liu Y."/>
            <person name="Xu W."/>
            <person name="Pan J."/>
            <person name="Luo Z.H."/>
            <person name="Li M."/>
        </authorList>
    </citation>
    <scope>NUCLEOTIDE SEQUENCE [LARGE SCALE GENOMIC DNA]</scope>
    <source>
        <strain evidence="9">SpSt-418</strain>
    </source>
</reference>
<evidence type="ECO:0000256" key="7">
    <source>
        <dbReference type="SAM" id="Phobius"/>
    </source>
</evidence>
<dbReference type="Gene3D" id="1.10.287.130">
    <property type="match status" value="1"/>
</dbReference>
<feature type="coiled-coil region" evidence="6">
    <location>
        <begin position="403"/>
        <end position="433"/>
    </location>
</feature>
<keyword evidence="7" id="KW-0472">Membrane</keyword>
<evidence type="ECO:0000256" key="2">
    <source>
        <dbReference type="ARBA" id="ARBA00012438"/>
    </source>
</evidence>
<dbReference type="SUPFAM" id="SSF47384">
    <property type="entry name" value="Homodimeric domain of signal transducing histidine kinase"/>
    <property type="match status" value="1"/>
</dbReference>
<evidence type="ECO:0000256" key="3">
    <source>
        <dbReference type="ARBA" id="ARBA00022553"/>
    </source>
</evidence>
<keyword evidence="4 9" id="KW-0418">Kinase</keyword>
<dbReference type="Gene3D" id="3.30.450.20">
    <property type="entry name" value="PAS domain"/>
    <property type="match status" value="2"/>
</dbReference>
<dbReference type="SMART" id="SM00387">
    <property type="entry name" value="HATPase_c"/>
    <property type="match status" value="1"/>
</dbReference>
<dbReference type="Gene3D" id="3.30.565.10">
    <property type="entry name" value="Histidine kinase-like ATPase, C-terminal domain"/>
    <property type="match status" value="1"/>
</dbReference>
<dbReference type="PANTHER" id="PTHR43065">
    <property type="entry name" value="SENSOR HISTIDINE KINASE"/>
    <property type="match status" value="1"/>
</dbReference>
<dbReference type="SMART" id="SM00388">
    <property type="entry name" value="HisKA"/>
    <property type="match status" value="1"/>
</dbReference>
<dbReference type="PROSITE" id="PS50109">
    <property type="entry name" value="HIS_KIN"/>
    <property type="match status" value="1"/>
</dbReference>
<evidence type="ECO:0000259" key="8">
    <source>
        <dbReference type="PROSITE" id="PS50109"/>
    </source>
</evidence>
<dbReference type="CDD" id="cd00082">
    <property type="entry name" value="HisKA"/>
    <property type="match status" value="1"/>
</dbReference>
<dbReference type="InterPro" id="IPR036097">
    <property type="entry name" value="HisK_dim/P_sf"/>
</dbReference>
<keyword evidence="6" id="KW-0175">Coiled coil</keyword>
<evidence type="ECO:0000256" key="1">
    <source>
        <dbReference type="ARBA" id="ARBA00000085"/>
    </source>
</evidence>
<keyword evidence="4 9" id="KW-0808">Transferase</keyword>
<name>A0A7C3KHC4_9CYAN</name>
<dbReference type="EC" id="2.7.13.3" evidence="2"/>
<evidence type="ECO:0000256" key="6">
    <source>
        <dbReference type="SAM" id="Coils"/>
    </source>
</evidence>
<evidence type="ECO:0000313" key="9">
    <source>
        <dbReference type="EMBL" id="HFN00867.1"/>
    </source>
</evidence>
<protein>
    <recommendedName>
        <fullName evidence="2">histidine kinase</fullName>
        <ecNumber evidence="2">2.7.13.3</ecNumber>
    </recommendedName>
</protein>
<dbReference type="CDD" id="cd12913">
    <property type="entry name" value="PDC1_MCP_like"/>
    <property type="match status" value="1"/>
</dbReference>
<dbReference type="InterPro" id="IPR004358">
    <property type="entry name" value="Sig_transdc_His_kin-like_C"/>
</dbReference>
<keyword evidence="5" id="KW-0902">Two-component regulatory system</keyword>
<comment type="caution">
    <text evidence="9">The sequence shown here is derived from an EMBL/GenBank/DDBJ whole genome shotgun (WGS) entry which is preliminary data.</text>
</comment>
<dbReference type="InterPro" id="IPR005467">
    <property type="entry name" value="His_kinase_dom"/>
</dbReference>
<dbReference type="InterPro" id="IPR003594">
    <property type="entry name" value="HATPase_dom"/>
</dbReference>
<dbReference type="Pfam" id="PF02518">
    <property type="entry name" value="HATPase_c"/>
    <property type="match status" value="1"/>
</dbReference>
<feature type="transmembrane region" description="Helical" evidence="7">
    <location>
        <begin position="21"/>
        <end position="43"/>
    </location>
</feature>
<comment type="catalytic activity">
    <reaction evidence="1">
        <text>ATP + protein L-histidine = ADP + protein N-phospho-L-histidine.</text>
        <dbReference type="EC" id="2.7.13.3"/>
    </reaction>
</comment>
<dbReference type="SUPFAM" id="SSF55874">
    <property type="entry name" value="ATPase domain of HSP90 chaperone/DNA topoisomerase II/histidine kinase"/>
    <property type="match status" value="1"/>
</dbReference>
<dbReference type="AlphaFoldDB" id="A0A7C3KHC4"/>
<sequence>MQSSAPGSLRRKWKFSLLRSVGSRLFLSILGGSLVGLGLTSLLSYRELARQSEAELLSSLQVKAQNLGGEFETFQNSTHLLADALVTLHASGEKREQVYVDLIRRALQTSPLATGLGFGQPPNNRLLIPDRQYAYPYAIRRPKDRAIVAKGGESDPSFYQEEYFTQPIKAGRPVWLEPVSYRETTLEPPRDLVTTSYTLPVYSEKKQLLGVLSQDLELGFLSGELNRSVMRDAGNFVLVSAQGNLIAYPPDPKQAIALKPFRQLSNYEGLWNHIQQSFSRGEKSGIVQWRDANGAKSFWAFEQIPSNNWVLMAEVPQSVVLGPVIRFTALGTLGSVLGASLLQGVVVALFVRHLNRRLQPIMDECNRLAETNAKSEELMSREDELGRLTISFYALLGQVTVNERRLRKEMQRSEQALQALQQTQAQLIQTEKMSSLGQLVAGVAHEINNPINFIYGNLPHAVNYTQDLLHLVDLYDRKYGDNDPEIQQFREEIELEFLIEDLQKMLASMQIGTDRIREIVLSLRNFSRLDEAEMKRVNIHDGIDSTILILQNRLKPKPDHPGIEVVKHYGELPLVECYAGQLNQVFMNILSNAVDALDKYTAKRSPDDISAEPPTIMITTQLLHGKVNGNTVIRFGDGNTKVPMVRISIRDNGAGISKEHLSKLFDPFFTTKPIGQGTGLGLSISYQIICEKHKGELRCVSEPGKGADFIIEIPVRHPDISKTT</sequence>
<dbReference type="InterPro" id="IPR036890">
    <property type="entry name" value="HATPase_C_sf"/>
</dbReference>
<dbReference type="PRINTS" id="PR00344">
    <property type="entry name" value="BCTRLSENSOR"/>
</dbReference>
<keyword evidence="7" id="KW-1133">Transmembrane helix</keyword>
<keyword evidence="3" id="KW-0597">Phosphoprotein</keyword>
<proteinExistence type="predicted"/>
<organism evidence="9">
    <name type="scientific">Oscillatoriales cyanobacterium SpSt-418</name>
    <dbReference type="NCBI Taxonomy" id="2282169"/>
    <lineage>
        <taxon>Bacteria</taxon>
        <taxon>Bacillati</taxon>
        <taxon>Cyanobacteriota</taxon>
        <taxon>Cyanophyceae</taxon>
        <taxon>Oscillatoriophycideae</taxon>
        <taxon>Oscillatoriales</taxon>
    </lineage>
</organism>
<evidence type="ECO:0000256" key="5">
    <source>
        <dbReference type="ARBA" id="ARBA00023012"/>
    </source>
</evidence>
<feature type="domain" description="Histidine kinase" evidence="8">
    <location>
        <begin position="442"/>
        <end position="717"/>
    </location>
</feature>
<dbReference type="InterPro" id="IPR003661">
    <property type="entry name" value="HisK_dim/P_dom"/>
</dbReference>
<dbReference type="EMBL" id="DSRU01000347">
    <property type="protein sequence ID" value="HFN00867.1"/>
    <property type="molecule type" value="Genomic_DNA"/>
</dbReference>
<evidence type="ECO:0000256" key="4">
    <source>
        <dbReference type="ARBA" id="ARBA00022777"/>
    </source>
</evidence>
<dbReference type="CDD" id="cd18774">
    <property type="entry name" value="PDC2_HK_sensor"/>
    <property type="match status" value="1"/>
</dbReference>
<dbReference type="PANTHER" id="PTHR43065:SF50">
    <property type="entry name" value="HISTIDINE KINASE"/>
    <property type="match status" value="1"/>
</dbReference>
<keyword evidence="7" id="KW-0812">Transmembrane</keyword>
<dbReference type="GO" id="GO:0000155">
    <property type="term" value="F:phosphorelay sensor kinase activity"/>
    <property type="evidence" value="ECO:0007669"/>
    <property type="project" value="InterPro"/>
</dbReference>